<dbReference type="AlphaFoldDB" id="A0A3R9QA81"/>
<gene>
    <name evidence="3" type="ORF">EDE15_1886</name>
</gene>
<evidence type="ECO:0000259" key="2">
    <source>
        <dbReference type="Pfam" id="PF14237"/>
    </source>
</evidence>
<feature type="domain" description="GYF" evidence="2">
    <location>
        <begin position="5"/>
        <end position="49"/>
    </location>
</feature>
<reference evidence="3 4" key="1">
    <citation type="submission" date="2018-12" db="EMBL/GenBank/DDBJ databases">
        <title>Sequencing of bacterial isolates from soil warming experiment in Harvard Forest, Massachusetts, USA.</title>
        <authorList>
            <person name="Deangelis K."/>
        </authorList>
    </citation>
    <scope>NUCLEOTIDE SEQUENCE [LARGE SCALE GENOMIC DNA]</scope>
    <source>
        <strain evidence="3 4">EB153</strain>
    </source>
</reference>
<organism evidence="3 4">
    <name type="scientific">Edaphobacter aggregans</name>
    <dbReference type="NCBI Taxonomy" id="570835"/>
    <lineage>
        <taxon>Bacteria</taxon>
        <taxon>Pseudomonadati</taxon>
        <taxon>Acidobacteriota</taxon>
        <taxon>Terriglobia</taxon>
        <taxon>Terriglobales</taxon>
        <taxon>Acidobacteriaceae</taxon>
        <taxon>Edaphobacter</taxon>
    </lineage>
</organism>
<sequence length="233" mass="26087">MPYQISRGGQMYGPYTLEDLQRYVASGNVLLTDMAKSEEMPDWAPVSQILGGAPVAAAAPMYPSEPVYAPTPTPGYGTPAGIYPDPPNLNWGLVLLFGILTCGVFFPIWELVQTLWMKRVQPQTKAMTYYIIYMVLWFLYIGSSLGNSAAMMHGEVRHASPLAILTWVAMAVMAVVYRFAMRASIEQHFNGPEPIGLRLGPVMTFFFGGLYFQYHFNKINEMKQAARYRSFGQ</sequence>
<dbReference type="RefSeq" id="WP_125484989.1">
    <property type="nucleotide sequence ID" value="NZ_RSDW01000001.1"/>
</dbReference>
<feature type="transmembrane region" description="Helical" evidence="1">
    <location>
        <begin position="162"/>
        <end position="180"/>
    </location>
</feature>
<dbReference type="EMBL" id="RSDW01000001">
    <property type="protein sequence ID" value="RSL16374.1"/>
    <property type="molecule type" value="Genomic_DNA"/>
</dbReference>
<keyword evidence="4" id="KW-1185">Reference proteome</keyword>
<evidence type="ECO:0000256" key="1">
    <source>
        <dbReference type="SAM" id="Phobius"/>
    </source>
</evidence>
<name>A0A3R9QA81_9BACT</name>
<dbReference type="Pfam" id="PF14237">
    <property type="entry name" value="GYF_2"/>
    <property type="match status" value="1"/>
</dbReference>
<protein>
    <submittedName>
        <fullName evidence="3">Uncharacterized protein DUF4339</fullName>
    </submittedName>
</protein>
<feature type="transmembrane region" description="Helical" evidence="1">
    <location>
        <begin position="195"/>
        <end position="214"/>
    </location>
</feature>
<proteinExistence type="predicted"/>
<comment type="caution">
    <text evidence="3">The sequence shown here is derived from an EMBL/GenBank/DDBJ whole genome shotgun (WGS) entry which is preliminary data.</text>
</comment>
<evidence type="ECO:0000313" key="3">
    <source>
        <dbReference type="EMBL" id="RSL16374.1"/>
    </source>
</evidence>
<evidence type="ECO:0000313" key="4">
    <source>
        <dbReference type="Proteomes" id="UP000269669"/>
    </source>
</evidence>
<dbReference type="OrthoDB" id="115249at2"/>
<keyword evidence="1" id="KW-0472">Membrane</keyword>
<feature type="transmembrane region" description="Helical" evidence="1">
    <location>
        <begin position="129"/>
        <end position="150"/>
    </location>
</feature>
<feature type="transmembrane region" description="Helical" evidence="1">
    <location>
        <begin position="89"/>
        <end position="109"/>
    </location>
</feature>
<keyword evidence="1" id="KW-0812">Transmembrane</keyword>
<keyword evidence="1" id="KW-1133">Transmembrane helix</keyword>
<accession>A0A3R9QA81</accession>
<dbReference type="Proteomes" id="UP000269669">
    <property type="component" value="Unassembled WGS sequence"/>
</dbReference>
<dbReference type="InterPro" id="IPR025640">
    <property type="entry name" value="GYF_2"/>
</dbReference>